<name>A0A9Q7AFC3_9BACT</name>
<dbReference type="PROSITE" id="PS51918">
    <property type="entry name" value="RADICAL_SAM"/>
    <property type="match status" value="1"/>
</dbReference>
<dbReference type="InterPro" id="IPR058240">
    <property type="entry name" value="rSAM_sf"/>
</dbReference>
<reference evidence="9" key="1">
    <citation type="submission" date="2021-04" db="EMBL/GenBank/DDBJ databases">
        <title>A novel Synergistetes isolate from a pyrite-forming mixed culture.</title>
        <authorList>
            <person name="Bunk B."/>
            <person name="Sproer C."/>
            <person name="Spring S."/>
            <person name="Pester M."/>
        </authorList>
    </citation>
    <scope>NUCLEOTIDE SEQUENCE [LARGE SCALE GENOMIC DNA]</scope>
    <source>
        <strain evidence="9">J.5.4.2-T.3.5.2</strain>
    </source>
</reference>
<dbReference type="KEGG" id="aram:KAR29_06900"/>
<sequence length="335" mass="37567">MSGLLSPRPALWWRREGRAVRCLLCPHLCLLEEEERGFCGVRLHKTGGGLVSLNDEVLLAMAVDAVEKKPLYHWRPGTRILSLGTGGCNLACPFCQNHALSQWSGLPPGEPFAVKSIADELRRRNLDAVAFTYNEPLIWYEFVLEACREMRAQQVATVLVTNGQILPGPRDLLIPHVNAANVDVKAFSEEVYGRLGGELRSTLRFVEALRENNIHVEVTHLVVPGLTDDEAAFRKLVHWLASLDDSIPLHLSRYFPRHLWREPPTSPERLRNLGAIAAESLRRVYLGNLPGESRTICLHCGHDIVVRREYDVVAMELDASGKCLHCGTPSDIRLR</sequence>
<dbReference type="CDD" id="cd01335">
    <property type="entry name" value="Radical_SAM"/>
    <property type="match status" value="1"/>
</dbReference>
<keyword evidence="4 6" id="KW-0408">Iron</keyword>
<feature type="binding site" evidence="6">
    <location>
        <position position="92"/>
    </location>
    <ligand>
        <name>[4Fe-4S] cluster</name>
        <dbReference type="ChEBI" id="CHEBI:49883"/>
        <note>4Fe-4S-S-AdoMet</note>
    </ligand>
</feature>
<dbReference type="InterPro" id="IPR016431">
    <property type="entry name" value="Pyrv-formate_lyase-activ_prd"/>
</dbReference>
<feature type="binding site" evidence="6">
    <location>
        <position position="95"/>
    </location>
    <ligand>
        <name>[4Fe-4S] cluster</name>
        <dbReference type="ChEBI" id="CHEBI:49883"/>
        <note>4Fe-4S-S-AdoMet</note>
    </ligand>
</feature>
<dbReference type="AlphaFoldDB" id="A0A9Q7AFC3"/>
<dbReference type="Gene3D" id="3.20.20.70">
    <property type="entry name" value="Aldolase class I"/>
    <property type="match status" value="1"/>
</dbReference>
<accession>A0A9Q7AFC3</accession>
<dbReference type="PANTHER" id="PTHR30352">
    <property type="entry name" value="PYRUVATE FORMATE-LYASE-ACTIVATING ENZYME"/>
    <property type="match status" value="1"/>
</dbReference>
<evidence type="ECO:0000256" key="4">
    <source>
        <dbReference type="ARBA" id="ARBA00023004"/>
    </source>
</evidence>
<keyword evidence="2 6" id="KW-0949">S-adenosyl-L-methionine</keyword>
<evidence type="ECO:0000256" key="1">
    <source>
        <dbReference type="ARBA" id="ARBA00022485"/>
    </source>
</evidence>
<dbReference type="Proteomes" id="UP000671879">
    <property type="component" value="Chromosome"/>
</dbReference>
<dbReference type="RefSeq" id="WP_274374858.1">
    <property type="nucleotide sequence ID" value="NZ_CP072943.1"/>
</dbReference>
<dbReference type="PIRSF" id="PIRSF004869">
    <property type="entry name" value="PflX_prd"/>
    <property type="match status" value="1"/>
</dbReference>
<evidence type="ECO:0000256" key="5">
    <source>
        <dbReference type="ARBA" id="ARBA00023014"/>
    </source>
</evidence>
<feature type="domain" description="Radical SAM core" evidence="7">
    <location>
        <begin position="73"/>
        <end position="288"/>
    </location>
</feature>
<dbReference type="SUPFAM" id="SSF102114">
    <property type="entry name" value="Radical SAM enzymes"/>
    <property type="match status" value="1"/>
</dbReference>
<dbReference type="SFLD" id="SFLDS00029">
    <property type="entry name" value="Radical_SAM"/>
    <property type="match status" value="1"/>
</dbReference>
<evidence type="ECO:0000256" key="3">
    <source>
        <dbReference type="ARBA" id="ARBA00022723"/>
    </source>
</evidence>
<evidence type="ECO:0000256" key="6">
    <source>
        <dbReference type="PIRSR" id="PIRSR004869-50"/>
    </source>
</evidence>
<dbReference type="InterPro" id="IPR013785">
    <property type="entry name" value="Aldolase_TIM"/>
</dbReference>
<dbReference type="InterPro" id="IPR034457">
    <property type="entry name" value="Organic_radical-activating"/>
</dbReference>
<dbReference type="InterPro" id="IPR027596">
    <property type="entry name" value="AmmeMemoSam_rS"/>
</dbReference>
<keyword evidence="3 6" id="KW-0479">Metal-binding</keyword>
<protein>
    <submittedName>
        <fullName evidence="8">AmmeMemoRadiSam system radical SAM enzyme</fullName>
    </submittedName>
</protein>
<evidence type="ECO:0000313" key="9">
    <source>
        <dbReference type="Proteomes" id="UP000671879"/>
    </source>
</evidence>
<dbReference type="GO" id="GO:0051539">
    <property type="term" value="F:4 iron, 4 sulfur cluster binding"/>
    <property type="evidence" value="ECO:0007669"/>
    <property type="project" value="UniProtKB-KW"/>
</dbReference>
<proteinExistence type="predicted"/>
<dbReference type="NCBIfam" id="TIGR04337">
    <property type="entry name" value="AmmeMemoSam_rS"/>
    <property type="match status" value="1"/>
</dbReference>
<dbReference type="GO" id="GO:0046872">
    <property type="term" value="F:metal ion binding"/>
    <property type="evidence" value="ECO:0007669"/>
    <property type="project" value="UniProtKB-KW"/>
</dbReference>
<feature type="binding site" evidence="6">
    <location>
        <position position="88"/>
    </location>
    <ligand>
        <name>[4Fe-4S] cluster</name>
        <dbReference type="ChEBI" id="CHEBI:49883"/>
        <note>4Fe-4S-S-AdoMet</note>
    </ligand>
</feature>
<evidence type="ECO:0000313" key="8">
    <source>
        <dbReference type="EMBL" id="QTX33573.1"/>
    </source>
</evidence>
<keyword evidence="9" id="KW-1185">Reference proteome</keyword>
<dbReference type="EMBL" id="CP072943">
    <property type="protein sequence ID" value="QTX33573.1"/>
    <property type="molecule type" value="Genomic_DNA"/>
</dbReference>
<evidence type="ECO:0000256" key="2">
    <source>
        <dbReference type="ARBA" id="ARBA00022691"/>
    </source>
</evidence>
<dbReference type="GO" id="GO:0003824">
    <property type="term" value="F:catalytic activity"/>
    <property type="evidence" value="ECO:0007669"/>
    <property type="project" value="InterPro"/>
</dbReference>
<dbReference type="SFLD" id="SFLDG01101">
    <property type="entry name" value="Uncharacterised_Radical_SAM_Su"/>
    <property type="match status" value="1"/>
</dbReference>
<comment type="cofactor">
    <cofactor evidence="6">
        <name>[4Fe-4S] cluster</name>
        <dbReference type="ChEBI" id="CHEBI:49883"/>
    </cofactor>
    <text evidence="6">Binds 1 [4Fe-4S] cluster. The cluster is coordinated with 3 cysteines and an exchangeable S-adenosyl-L-methionine.</text>
</comment>
<evidence type="ECO:0000259" key="7">
    <source>
        <dbReference type="PROSITE" id="PS51918"/>
    </source>
</evidence>
<keyword evidence="1" id="KW-0004">4Fe-4S</keyword>
<dbReference type="PANTHER" id="PTHR30352:SF5">
    <property type="entry name" value="PYRUVATE FORMATE-LYASE 1-ACTIVATING ENZYME"/>
    <property type="match status" value="1"/>
</dbReference>
<dbReference type="InterPro" id="IPR007197">
    <property type="entry name" value="rSAM"/>
</dbReference>
<gene>
    <name evidence="8" type="primary">amrS</name>
    <name evidence="8" type="ORF">KAR29_06900</name>
</gene>
<dbReference type="Pfam" id="PF04055">
    <property type="entry name" value="Radical_SAM"/>
    <property type="match status" value="1"/>
</dbReference>
<keyword evidence="5 6" id="KW-0411">Iron-sulfur</keyword>
<organism evidence="8 9">
    <name type="scientific">Aminithiophilus ramosus</name>
    <dbReference type="NCBI Taxonomy" id="3029084"/>
    <lineage>
        <taxon>Bacteria</taxon>
        <taxon>Thermotogati</taxon>
        <taxon>Synergistota</taxon>
        <taxon>Synergistia</taxon>
        <taxon>Synergistales</taxon>
        <taxon>Aminithiophilaceae</taxon>
        <taxon>Aminithiophilus</taxon>
    </lineage>
</organism>